<feature type="transmembrane region" description="Helical" evidence="1">
    <location>
        <begin position="68"/>
        <end position="92"/>
    </location>
</feature>
<dbReference type="EMBL" id="QRZM01000003">
    <property type="protein sequence ID" value="RGV76723.1"/>
    <property type="molecule type" value="Genomic_DNA"/>
</dbReference>
<name>A0A412Z9J7_9FIRM</name>
<keyword evidence="1" id="KW-1133">Transmembrane helix</keyword>
<evidence type="ECO:0000256" key="1">
    <source>
        <dbReference type="SAM" id="Phobius"/>
    </source>
</evidence>
<feature type="transmembrane region" description="Helical" evidence="1">
    <location>
        <begin position="41"/>
        <end position="61"/>
    </location>
</feature>
<dbReference type="AlphaFoldDB" id="A0A412Z9J7"/>
<comment type="caution">
    <text evidence="2">The sequence shown here is derived from an EMBL/GenBank/DDBJ whole genome shotgun (WGS) entry which is preliminary data.</text>
</comment>
<feature type="transmembrane region" description="Helical" evidence="1">
    <location>
        <begin position="98"/>
        <end position="115"/>
    </location>
</feature>
<dbReference type="PROSITE" id="PS51257">
    <property type="entry name" value="PROKAR_LIPOPROTEIN"/>
    <property type="match status" value="1"/>
</dbReference>
<protein>
    <recommendedName>
        <fullName evidence="4">DUF340 domain-containing protein</fullName>
    </recommendedName>
</protein>
<evidence type="ECO:0000313" key="3">
    <source>
        <dbReference type="Proteomes" id="UP000284543"/>
    </source>
</evidence>
<evidence type="ECO:0008006" key="4">
    <source>
        <dbReference type="Google" id="ProtNLM"/>
    </source>
</evidence>
<dbReference type="RefSeq" id="WP_118018379.1">
    <property type="nucleotide sequence ID" value="NZ_CAUHGS010000005.1"/>
</dbReference>
<organism evidence="2 3">
    <name type="scientific">Enterocloster bolteae</name>
    <dbReference type="NCBI Taxonomy" id="208479"/>
    <lineage>
        <taxon>Bacteria</taxon>
        <taxon>Bacillati</taxon>
        <taxon>Bacillota</taxon>
        <taxon>Clostridia</taxon>
        <taxon>Lachnospirales</taxon>
        <taxon>Lachnospiraceae</taxon>
        <taxon>Enterocloster</taxon>
    </lineage>
</organism>
<keyword evidence="1" id="KW-0812">Transmembrane</keyword>
<keyword evidence="1" id="KW-0472">Membrane</keyword>
<proteinExistence type="predicted"/>
<accession>A0A412Z9J7</accession>
<reference evidence="2 3" key="1">
    <citation type="submission" date="2018-08" db="EMBL/GenBank/DDBJ databases">
        <title>A genome reference for cultivated species of the human gut microbiota.</title>
        <authorList>
            <person name="Zou Y."/>
            <person name="Xue W."/>
            <person name="Luo G."/>
        </authorList>
    </citation>
    <scope>NUCLEOTIDE SEQUENCE [LARGE SCALE GENOMIC DNA]</scope>
    <source>
        <strain evidence="2 3">AF14-18</strain>
    </source>
</reference>
<dbReference type="Proteomes" id="UP000284543">
    <property type="component" value="Unassembled WGS sequence"/>
</dbReference>
<sequence>MSEKVSFKSLCVEWVISLTVMVVLTMACNIVGYGGRFLESIPGMLILCVISFLGLTAKHFIPSSLPAVTYIGIIGMLAAVPASPVSAPILYWTGKIDLMASITPILAFAGVLLGKDWKAFLSIGWKGVLVSLLVIFGTFFTSGLIAQFMGAGTV</sequence>
<feature type="transmembrane region" description="Helical" evidence="1">
    <location>
        <begin position="12"/>
        <end position="35"/>
    </location>
</feature>
<gene>
    <name evidence="2" type="ORF">DWW02_09165</name>
</gene>
<feature type="transmembrane region" description="Helical" evidence="1">
    <location>
        <begin position="127"/>
        <end position="149"/>
    </location>
</feature>
<evidence type="ECO:0000313" key="2">
    <source>
        <dbReference type="EMBL" id="RGV76723.1"/>
    </source>
</evidence>